<evidence type="ECO:0008006" key="3">
    <source>
        <dbReference type="Google" id="ProtNLM"/>
    </source>
</evidence>
<protein>
    <recommendedName>
        <fullName evidence="3">Portal protein</fullName>
    </recommendedName>
</protein>
<evidence type="ECO:0000256" key="1">
    <source>
        <dbReference type="SAM" id="MobiDB-lite"/>
    </source>
</evidence>
<proteinExistence type="predicted"/>
<accession>A0A6M3IYX9</accession>
<gene>
    <name evidence="2" type="ORF">MM415B00728_0022</name>
</gene>
<dbReference type="AlphaFoldDB" id="A0A6M3IYX9"/>
<dbReference type="EMBL" id="MT141480">
    <property type="protein sequence ID" value="QJA62763.1"/>
    <property type="molecule type" value="Genomic_DNA"/>
</dbReference>
<name>A0A6M3IYX9_9ZZZZ</name>
<sequence length="673" mass="77054">MADEEKKETKKIPESNYFVVDGKQVTEEGFSQWVDDQCSGHPVVNAHHGQWKEIIDWTDNGNQFSVWDVGNRRMSPVELRRRKKKIVINLMKPLSEAIESKINLYYKVAGQPNSAEQKDIFGAEVAGKLIDYNDYTNSIEERFDDVKYDMTRTGQGAVKCVWDGGMAARGKTRDNGESVAMSGDVLVEHVPIFNLRPDPMARNQKQLRWMIEIIETSREELKEKFLKYKRITEQEIEEASAESEDEKAIRHAEANEGPKGNLVIKEFREIPSSAFGKGRHIFVFNKKAIFVGENDNPNGHLGYFFYYFKKSPYSFWGRSPLFFVQPIQREFNRTVSMISEHVEAWRPKMAVGQGALKRAGSMTVDSFEIVEVDFSRGEPRPITMPELSGQVLAYRDFLISSVDRVSNVHEVSYSRLPQYASRAPASLYAMMLEQENMKLDPMIQKTNGTIRDMCKFRLQLMDKHYDKKRMVKIVGENRSASVQYFSKADLNSNFDIRLEIGVSLRQSTTIQQRLLIELWEKNIIEQSPKNRNKISQMLNLGTAEQSFRTDMADIEKAMRENQAFIDNKYVFDGDIHENRMKGGVIWLIDDDHELHIETHVTLLKSEEAAKWEQERWDALVEHINKHREFYMKALAATQGAGMTELPGSPAAPGPATVEGSEPMIEGSMGPEGA</sequence>
<feature type="region of interest" description="Disordered" evidence="1">
    <location>
        <begin position="641"/>
        <end position="673"/>
    </location>
</feature>
<reference evidence="2" key="1">
    <citation type="submission" date="2020-03" db="EMBL/GenBank/DDBJ databases">
        <title>The deep terrestrial virosphere.</title>
        <authorList>
            <person name="Holmfeldt K."/>
            <person name="Nilsson E."/>
            <person name="Simone D."/>
            <person name="Lopez-Fernandez M."/>
            <person name="Wu X."/>
            <person name="de Brujin I."/>
            <person name="Lundin D."/>
            <person name="Andersson A."/>
            <person name="Bertilsson S."/>
            <person name="Dopson M."/>
        </authorList>
    </citation>
    <scope>NUCLEOTIDE SEQUENCE</scope>
    <source>
        <strain evidence="2">MM415B00728</strain>
    </source>
</reference>
<organism evidence="2">
    <name type="scientific">viral metagenome</name>
    <dbReference type="NCBI Taxonomy" id="1070528"/>
    <lineage>
        <taxon>unclassified sequences</taxon>
        <taxon>metagenomes</taxon>
        <taxon>organismal metagenomes</taxon>
    </lineage>
</organism>
<evidence type="ECO:0000313" key="2">
    <source>
        <dbReference type="EMBL" id="QJA62763.1"/>
    </source>
</evidence>